<keyword evidence="3 11" id="KW-0813">Transport</keyword>
<dbReference type="InterPro" id="IPR045082">
    <property type="entry name" value="ATP_syn_F0_a_bact/chloroplast"/>
</dbReference>
<sequence>MGEDQISPDAEVFWSSGFFNINLTLVTTWAVMALLIIGAWLITRRLSSGPRMSRWQNALEVIVTMLRNQIREISGQDPHRYLAFVGTLFLFILVSNLLVVFPGYVPPTASLSTTAALAVAVFVAVPVFAITHQGLRTYLRSYLRPNPFMLPFNIISELSRTLALAVRLFGNVMSFTKIVAILLVIAPLIFPAVLNALGLLTGVVQAYIFAVLATVYISANSQTERSDDHSDHATAPDANEPSRA</sequence>
<dbReference type="AlphaFoldDB" id="A0A936NEN7"/>
<dbReference type="NCBIfam" id="TIGR03306">
    <property type="entry name" value="altF1_A"/>
    <property type="match status" value="1"/>
</dbReference>
<keyword evidence="7 11" id="KW-1133">Transmembrane helix</keyword>
<keyword evidence="8 11" id="KW-0406">Ion transport</keyword>
<evidence type="ECO:0000313" key="14">
    <source>
        <dbReference type="EMBL" id="MBK9297499.1"/>
    </source>
</evidence>
<feature type="transmembrane region" description="Helical" evidence="11">
    <location>
        <begin position="20"/>
        <end position="42"/>
    </location>
</feature>
<name>A0A936NEN7_9ACTN</name>
<keyword evidence="4 11" id="KW-0138">CF(0)</keyword>
<dbReference type="Pfam" id="PF00119">
    <property type="entry name" value="ATP-synt_A"/>
    <property type="match status" value="1"/>
</dbReference>
<dbReference type="GO" id="GO:0042777">
    <property type="term" value="P:proton motive force-driven plasma membrane ATP synthesis"/>
    <property type="evidence" value="ECO:0007669"/>
    <property type="project" value="TreeGrafter"/>
</dbReference>
<evidence type="ECO:0000256" key="5">
    <source>
        <dbReference type="ARBA" id="ARBA00022692"/>
    </source>
</evidence>
<evidence type="ECO:0000256" key="2">
    <source>
        <dbReference type="ARBA" id="ARBA00006810"/>
    </source>
</evidence>
<dbReference type="NCBIfam" id="NF004481">
    <property type="entry name" value="PRK05815.2-3"/>
    <property type="match status" value="1"/>
</dbReference>
<dbReference type="Gene3D" id="1.20.120.220">
    <property type="entry name" value="ATP synthase, F0 complex, subunit A"/>
    <property type="match status" value="1"/>
</dbReference>
<dbReference type="GO" id="GO:0046933">
    <property type="term" value="F:proton-transporting ATP synthase activity, rotational mechanism"/>
    <property type="evidence" value="ECO:0007669"/>
    <property type="project" value="UniProtKB-UniRule"/>
</dbReference>
<dbReference type="EMBL" id="JADJZA010000007">
    <property type="protein sequence ID" value="MBK9297499.1"/>
    <property type="molecule type" value="Genomic_DNA"/>
</dbReference>
<dbReference type="PANTHER" id="PTHR42823">
    <property type="entry name" value="ATP SYNTHASE SUBUNIT A, CHLOROPLASTIC"/>
    <property type="match status" value="1"/>
</dbReference>
<dbReference type="PRINTS" id="PR00123">
    <property type="entry name" value="ATPASEA"/>
</dbReference>
<keyword evidence="10 11" id="KW-0066">ATP synthesis</keyword>
<feature type="region of interest" description="Disordered" evidence="13">
    <location>
        <begin position="224"/>
        <end position="244"/>
    </location>
</feature>
<keyword evidence="11" id="KW-1003">Cell membrane</keyword>
<gene>
    <name evidence="11" type="primary">atpB</name>
    <name evidence="14" type="ORF">IPN02_11840</name>
</gene>
<dbReference type="Proteomes" id="UP000727993">
    <property type="component" value="Unassembled WGS sequence"/>
</dbReference>
<dbReference type="HAMAP" id="MF_01393">
    <property type="entry name" value="ATP_synth_a_bact"/>
    <property type="match status" value="1"/>
</dbReference>
<feature type="transmembrane region" description="Helical" evidence="11">
    <location>
        <begin position="81"/>
        <end position="105"/>
    </location>
</feature>
<evidence type="ECO:0000256" key="8">
    <source>
        <dbReference type="ARBA" id="ARBA00023065"/>
    </source>
</evidence>
<reference evidence="14 15" key="1">
    <citation type="submission" date="2020-10" db="EMBL/GenBank/DDBJ databases">
        <title>Connecting structure to function with the recovery of over 1000 high-quality activated sludge metagenome-assembled genomes encoding full-length rRNA genes using long-read sequencing.</title>
        <authorList>
            <person name="Singleton C.M."/>
            <person name="Petriglieri F."/>
            <person name="Kristensen J.M."/>
            <person name="Kirkegaard R.H."/>
            <person name="Michaelsen T.Y."/>
            <person name="Andersen M.H."/>
            <person name="Karst S.M."/>
            <person name="Dueholm M.S."/>
            <person name="Nielsen P.H."/>
            <person name="Albertsen M."/>
        </authorList>
    </citation>
    <scope>NUCLEOTIDE SEQUENCE [LARGE SCALE GENOMIC DNA]</scope>
    <source>
        <strain evidence="14">Lyne_18-Q3-R50-59_MAXAC.006</strain>
    </source>
</reference>
<evidence type="ECO:0000256" key="7">
    <source>
        <dbReference type="ARBA" id="ARBA00022989"/>
    </source>
</evidence>
<feature type="transmembrane region" description="Helical" evidence="11">
    <location>
        <begin position="168"/>
        <end position="190"/>
    </location>
</feature>
<evidence type="ECO:0000256" key="10">
    <source>
        <dbReference type="ARBA" id="ARBA00023310"/>
    </source>
</evidence>
<feature type="transmembrane region" description="Helical" evidence="11">
    <location>
        <begin position="111"/>
        <end position="131"/>
    </location>
</feature>
<evidence type="ECO:0000256" key="6">
    <source>
        <dbReference type="ARBA" id="ARBA00022781"/>
    </source>
</evidence>
<keyword evidence="6 11" id="KW-0375">Hydrogen ion transport</keyword>
<dbReference type="NCBIfam" id="TIGR01131">
    <property type="entry name" value="ATP_synt_6_or_A"/>
    <property type="match status" value="1"/>
</dbReference>
<evidence type="ECO:0000256" key="13">
    <source>
        <dbReference type="SAM" id="MobiDB-lite"/>
    </source>
</evidence>
<comment type="subcellular location">
    <subcellularLocation>
        <location evidence="11 12">Cell membrane</location>
        <topology evidence="11 12">Multi-pass membrane protein</topology>
    </subcellularLocation>
    <subcellularLocation>
        <location evidence="1">Membrane</location>
        <topology evidence="1">Multi-pass membrane protein</topology>
    </subcellularLocation>
</comment>
<dbReference type="InterPro" id="IPR017692">
    <property type="entry name" value="Alt_ATP_synth_F0_Asu"/>
</dbReference>
<dbReference type="InterPro" id="IPR000568">
    <property type="entry name" value="ATP_synth_F0_asu"/>
</dbReference>
<proteinExistence type="inferred from homology"/>
<dbReference type="PANTHER" id="PTHR42823:SF3">
    <property type="entry name" value="ATP SYNTHASE SUBUNIT A, CHLOROPLASTIC"/>
    <property type="match status" value="1"/>
</dbReference>
<accession>A0A936NEN7</accession>
<dbReference type="PROSITE" id="PS00449">
    <property type="entry name" value="ATPASE_A"/>
    <property type="match status" value="1"/>
</dbReference>
<evidence type="ECO:0000256" key="9">
    <source>
        <dbReference type="ARBA" id="ARBA00023136"/>
    </source>
</evidence>
<evidence type="ECO:0000256" key="4">
    <source>
        <dbReference type="ARBA" id="ARBA00022547"/>
    </source>
</evidence>
<evidence type="ECO:0000256" key="12">
    <source>
        <dbReference type="RuleBase" id="RU000483"/>
    </source>
</evidence>
<keyword evidence="5 11" id="KW-0812">Transmembrane</keyword>
<dbReference type="SUPFAM" id="SSF81336">
    <property type="entry name" value="F1F0 ATP synthase subunit A"/>
    <property type="match status" value="1"/>
</dbReference>
<evidence type="ECO:0000256" key="1">
    <source>
        <dbReference type="ARBA" id="ARBA00004141"/>
    </source>
</evidence>
<dbReference type="GO" id="GO:0005886">
    <property type="term" value="C:plasma membrane"/>
    <property type="evidence" value="ECO:0007669"/>
    <property type="project" value="UniProtKB-SubCell"/>
</dbReference>
<comment type="function">
    <text evidence="11 12">Key component of the proton channel; it plays a direct role in the translocation of protons across the membrane.</text>
</comment>
<comment type="similarity">
    <text evidence="2 11 12">Belongs to the ATPase A chain family.</text>
</comment>
<dbReference type="CDD" id="cd00310">
    <property type="entry name" value="ATP-synt_Fo_a_6"/>
    <property type="match status" value="1"/>
</dbReference>
<evidence type="ECO:0000256" key="3">
    <source>
        <dbReference type="ARBA" id="ARBA00022448"/>
    </source>
</evidence>
<evidence type="ECO:0000256" key="11">
    <source>
        <dbReference type="HAMAP-Rule" id="MF_01393"/>
    </source>
</evidence>
<evidence type="ECO:0000313" key="15">
    <source>
        <dbReference type="Proteomes" id="UP000727993"/>
    </source>
</evidence>
<dbReference type="InterPro" id="IPR023011">
    <property type="entry name" value="ATP_synth_F0_asu_AS"/>
</dbReference>
<comment type="caution">
    <text evidence="14">The sequence shown here is derived from an EMBL/GenBank/DDBJ whole genome shotgun (WGS) entry which is preliminary data.</text>
</comment>
<dbReference type="GO" id="GO:0045259">
    <property type="term" value="C:proton-transporting ATP synthase complex"/>
    <property type="evidence" value="ECO:0007669"/>
    <property type="project" value="UniProtKB-KW"/>
</dbReference>
<feature type="transmembrane region" description="Helical" evidence="11">
    <location>
        <begin position="196"/>
        <end position="217"/>
    </location>
</feature>
<keyword evidence="9 11" id="KW-0472">Membrane</keyword>
<organism evidence="14 15">
    <name type="scientific">Candidatus Neomicrothrix subdominans</name>
    <dbReference type="NCBI Taxonomy" id="2954438"/>
    <lineage>
        <taxon>Bacteria</taxon>
        <taxon>Bacillati</taxon>
        <taxon>Actinomycetota</taxon>
        <taxon>Acidimicrobiia</taxon>
        <taxon>Acidimicrobiales</taxon>
        <taxon>Microthrixaceae</taxon>
        <taxon>Candidatus Neomicrothrix</taxon>
    </lineage>
</organism>
<protein>
    <recommendedName>
        <fullName evidence="11 12">ATP synthase subunit a</fullName>
    </recommendedName>
    <alternativeName>
        <fullName evidence="11">ATP synthase F0 sector subunit a</fullName>
    </alternativeName>
    <alternativeName>
        <fullName evidence="11">F-ATPase subunit 6</fullName>
    </alternativeName>
</protein>
<dbReference type="InterPro" id="IPR035908">
    <property type="entry name" value="F0_ATP_A_sf"/>
</dbReference>